<dbReference type="InterPro" id="IPR043740">
    <property type="entry name" value="DUF5685"/>
</dbReference>
<dbReference type="RefSeq" id="WP_154429230.1">
    <property type="nucleotide sequence ID" value="NZ_VUNI01000005.1"/>
</dbReference>
<accession>A0A6L5YQW2</accession>
<comment type="caution">
    <text evidence="1">The sequence shown here is derived from an EMBL/GenBank/DDBJ whole genome shotgun (WGS) entry which is preliminary data.</text>
</comment>
<reference evidence="1 2" key="1">
    <citation type="submission" date="2019-08" db="EMBL/GenBank/DDBJ databases">
        <title>In-depth cultivation of the pig gut microbiome towards novel bacterial diversity and tailored functional studies.</title>
        <authorList>
            <person name="Wylensek D."/>
            <person name="Hitch T.C.A."/>
            <person name="Clavel T."/>
        </authorList>
    </citation>
    <scope>NUCLEOTIDE SEQUENCE [LARGE SCALE GENOMIC DNA]</scope>
    <source>
        <strain evidence="1 2">MUC/MUC-530-WT-4D</strain>
    </source>
</reference>
<evidence type="ECO:0000313" key="1">
    <source>
        <dbReference type="EMBL" id="MST74276.1"/>
    </source>
</evidence>
<protein>
    <submittedName>
        <fullName evidence="1">Uncharacterized protein</fullName>
    </submittedName>
</protein>
<dbReference type="Pfam" id="PF18937">
    <property type="entry name" value="DUF5685"/>
    <property type="match status" value="1"/>
</dbReference>
<name>A0A6L5YQW2_9FIRM</name>
<dbReference type="Proteomes" id="UP000474024">
    <property type="component" value="Unassembled WGS sequence"/>
</dbReference>
<keyword evidence="2" id="KW-1185">Reference proteome</keyword>
<dbReference type="AlphaFoldDB" id="A0A6L5YQW2"/>
<dbReference type="EMBL" id="VUNI01000005">
    <property type="protein sequence ID" value="MST74276.1"/>
    <property type="molecule type" value="Genomic_DNA"/>
</dbReference>
<organism evidence="1 2">
    <name type="scientific">Roseburia porci</name>
    <dbReference type="NCBI Taxonomy" id="2605790"/>
    <lineage>
        <taxon>Bacteria</taxon>
        <taxon>Bacillati</taxon>
        <taxon>Bacillota</taxon>
        <taxon>Clostridia</taxon>
        <taxon>Lachnospirales</taxon>
        <taxon>Lachnospiraceae</taxon>
        <taxon>Roseburia</taxon>
    </lineage>
</organism>
<gene>
    <name evidence="1" type="ORF">FYJ75_04385</name>
</gene>
<evidence type="ECO:0000313" key="2">
    <source>
        <dbReference type="Proteomes" id="UP000474024"/>
    </source>
</evidence>
<sequence length="280" mass="32938">MFGYINVNSKELSDEDKKIYQSYYCGLCQRLRAGCGKKGQMLLNYDMTFLIVLLTGLYEPQEKSGDFTCVLHPTKKRTFRINEISDYAAAMNVVLAYQNMMDDWKDEHSLPMKTMAGMMRKNYDEIAARYPRQVKAVETYIEELHKCEKQKEDNIDLVAGLTGTMLGELFDWKQDEWSSELKTLGFYMGKFVYLMDAYEDLEKDEKKNAYNPLLKLKKQNKNDYECLCRLMLTSIMSECAKSFERLPILLHADIIRNVLYSGVWSKYEYIQLKKKKRKKK</sequence>
<proteinExistence type="predicted"/>